<dbReference type="OrthoDB" id="15270at2759"/>
<dbReference type="GO" id="GO:0032216">
    <property type="term" value="F:glucosaminyl-phosphatidylinositol O-acyltransferase activity"/>
    <property type="evidence" value="ECO:0007669"/>
    <property type="project" value="TreeGrafter"/>
</dbReference>
<dbReference type="Proteomes" id="UP000241769">
    <property type="component" value="Unassembled WGS sequence"/>
</dbReference>
<feature type="transmembrane region" description="Helical" evidence="5">
    <location>
        <begin position="212"/>
        <end position="231"/>
    </location>
</feature>
<dbReference type="FunCoup" id="A0A2P6NZM0">
    <property type="interactions" value="342"/>
</dbReference>
<keyword evidence="3 5" id="KW-1133">Transmembrane helix</keyword>
<keyword evidence="2 5" id="KW-0812">Transmembrane</keyword>
<feature type="transmembrane region" description="Helical" evidence="5">
    <location>
        <begin position="384"/>
        <end position="401"/>
    </location>
</feature>
<evidence type="ECO:0000256" key="3">
    <source>
        <dbReference type="ARBA" id="ARBA00022989"/>
    </source>
</evidence>
<dbReference type="GO" id="GO:0005783">
    <property type="term" value="C:endoplasmic reticulum"/>
    <property type="evidence" value="ECO:0007669"/>
    <property type="project" value="TreeGrafter"/>
</dbReference>
<dbReference type="PANTHER" id="PTHR20661">
    <property type="entry name" value="PHOSPHATIDYLINOSITOL-GLYCAN BIOSYNTHESIS CLASS W PROTEIN"/>
    <property type="match status" value="1"/>
</dbReference>
<feature type="transmembrane region" description="Helical" evidence="5">
    <location>
        <begin position="317"/>
        <end position="340"/>
    </location>
</feature>
<dbReference type="GO" id="GO:0006506">
    <property type="term" value="P:GPI anchor biosynthetic process"/>
    <property type="evidence" value="ECO:0007669"/>
    <property type="project" value="InterPro"/>
</dbReference>
<organism evidence="6 7">
    <name type="scientific">Planoprotostelium fungivorum</name>
    <dbReference type="NCBI Taxonomy" id="1890364"/>
    <lineage>
        <taxon>Eukaryota</taxon>
        <taxon>Amoebozoa</taxon>
        <taxon>Evosea</taxon>
        <taxon>Variosea</taxon>
        <taxon>Cavosteliida</taxon>
        <taxon>Cavosteliaceae</taxon>
        <taxon>Planoprotostelium</taxon>
    </lineage>
</organism>
<dbReference type="InParanoid" id="A0A2P6NZM0"/>
<feature type="transmembrane region" description="Helical" evidence="5">
    <location>
        <begin position="251"/>
        <end position="272"/>
    </location>
</feature>
<dbReference type="Pfam" id="PF06423">
    <property type="entry name" value="GWT1"/>
    <property type="match status" value="1"/>
</dbReference>
<dbReference type="AlphaFoldDB" id="A0A2P6NZM0"/>
<evidence type="ECO:0008006" key="8">
    <source>
        <dbReference type="Google" id="ProtNLM"/>
    </source>
</evidence>
<dbReference type="PANTHER" id="PTHR20661:SF0">
    <property type="entry name" value="PHOSPHATIDYLINOSITOL-GLYCAN BIOSYNTHESIS CLASS W PROTEIN"/>
    <property type="match status" value="1"/>
</dbReference>
<dbReference type="EMBL" id="MDYQ01000003">
    <property type="protein sequence ID" value="PRP89392.1"/>
    <property type="molecule type" value="Genomic_DNA"/>
</dbReference>
<evidence type="ECO:0000256" key="1">
    <source>
        <dbReference type="ARBA" id="ARBA00004141"/>
    </source>
</evidence>
<proteinExistence type="predicted"/>
<reference evidence="6 7" key="1">
    <citation type="journal article" date="2018" name="Genome Biol. Evol.">
        <title>Multiple Roots of Fruiting Body Formation in Amoebozoa.</title>
        <authorList>
            <person name="Hillmann F."/>
            <person name="Forbes G."/>
            <person name="Novohradska S."/>
            <person name="Ferling I."/>
            <person name="Riege K."/>
            <person name="Groth M."/>
            <person name="Westermann M."/>
            <person name="Marz M."/>
            <person name="Spaller T."/>
            <person name="Winckler T."/>
            <person name="Schaap P."/>
            <person name="Glockner G."/>
        </authorList>
    </citation>
    <scope>NUCLEOTIDE SEQUENCE [LARGE SCALE GENOMIC DNA]</scope>
    <source>
        <strain evidence="6 7">Jena</strain>
    </source>
</reference>
<dbReference type="InterPro" id="IPR009447">
    <property type="entry name" value="PIGW/GWT1"/>
</dbReference>
<feature type="transmembrane region" description="Helical" evidence="5">
    <location>
        <begin position="352"/>
        <end position="372"/>
    </location>
</feature>
<comment type="caution">
    <text evidence="6">The sequence shown here is derived from an EMBL/GenBank/DDBJ whole genome shotgun (WGS) entry which is preliminary data.</text>
</comment>
<evidence type="ECO:0000256" key="5">
    <source>
        <dbReference type="SAM" id="Phobius"/>
    </source>
</evidence>
<dbReference type="PIRSF" id="PIRSF017321">
    <property type="entry name" value="GWT1"/>
    <property type="match status" value="1"/>
</dbReference>
<evidence type="ECO:0000313" key="6">
    <source>
        <dbReference type="EMBL" id="PRP89392.1"/>
    </source>
</evidence>
<keyword evidence="4 5" id="KW-0472">Membrane</keyword>
<feature type="transmembrane region" description="Helical" evidence="5">
    <location>
        <begin position="120"/>
        <end position="138"/>
    </location>
</feature>
<feature type="transmembrane region" description="Helical" evidence="5">
    <location>
        <begin position="187"/>
        <end position="205"/>
    </location>
</feature>
<name>A0A2P6NZM0_9EUKA</name>
<dbReference type="GO" id="GO:0072659">
    <property type="term" value="P:protein localization to plasma membrane"/>
    <property type="evidence" value="ECO:0007669"/>
    <property type="project" value="TreeGrafter"/>
</dbReference>
<feature type="transmembrane region" description="Helical" evidence="5">
    <location>
        <begin position="150"/>
        <end position="172"/>
    </location>
</feature>
<evidence type="ECO:0000256" key="4">
    <source>
        <dbReference type="ARBA" id="ARBA00023136"/>
    </source>
</evidence>
<dbReference type="STRING" id="1890364.A0A2P6NZM0"/>
<accession>A0A2P6NZM0</accession>
<evidence type="ECO:0000313" key="7">
    <source>
        <dbReference type="Proteomes" id="UP000241769"/>
    </source>
</evidence>
<feature type="transmembrane region" description="Helical" evidence="5">
    <location>
        <begin position="284"/>
        <end position="305"/>
    </location>
</feature>
<gene>
    <name evidence="6" type="ORF">PROFUN_01255</name>
</gene>
<comment type="subcellular location">
    <subcellularLocation>
        <location evidence="1">Membrane</location>
        <topology evidence="1">Multi-pass membrane protein</topology>
    </subcellularLocation>
</comment>
<evidence type="ECO:0000256" key="2">
    <source>
        <dbReference type="ARBA" id="ARBA00022692"/>
    </source>
</evidence>
<dbReference type="GO" id="GO:0016020">
    <property type="term" value="C:membrane"/>
    <property type="evidence" value="ECO:0007669"/>
    <property type="project" value="UniProtKB-SubCell"/>
</dbReference>
<keyword evidence="7" id="KW-1185">Reference proteome</keyword>
<protein>
    <recommendedName>
        <fullName evidence="8">GPI-anchored wall transfer protein 1</fullName>
    </recommendedName>
</protein>
<sequence>MTYKEQHETFLSNNDGTTFTEVTLLLTLSPSSLVGSISQEPSPTDAFDSQNALITKDPRQTTDLSGNRKSLSLPSFSFSRLPGFITEHRSLMMLSTFLAILAVDFPVFPRRLSKTETFGVSLMDAGVGSFLLAASLTSKQVRREGRSRGYIIWKTFLSSSPLLVIGLIRLIGVKSADYQEHVSEYGVHWNFFFTLAFVSILLSVLSVPTRHNIIVAIIIMITYQAALSLGLSEYLMNNDRSNLLSMNKEGVFSLCGYVSLFLVGSQFGDAMFRARWGDDNKGIVLKLMSIDAVLWMLTFIAETFVEKCSRRSANLAYVLSTLAMNLWIVTGLILVSLFTLPQKNEIIEAINYNGLAMFMLANLSTGVVNLSIKTIYYDDLSASVILLGYLLFVSLVSILLYRKRIQLKFW</sequence>
<feature type="transmembrane region" description="Helical" evidence="5">
    <location>
        <begin position="90"/>
        <end position="108"/>
    </location>
</feature>